<feature type="compositionally biased region" description="Polar residues" evidence="2">
    <location>
        <begin position="45"/>
        <end position="60"/>
    </location>
</feature>
<feature type="region of interest" description="Disordered" evidence="2">
    <location>
        <begin position="30"/>
        <end position="62"/>
    </location>
</feature>
<dbReference type="EMBL" id="CAUYUJ010022239">
    <property type="protein sequence ID" value="CAK0909676.1"/>
    <property type="molecule type" value="Genomic_DNA"/>
</dbReference>
<sequence>MFFPRARVAPSDNTSEGFWVDLSCHPDIESRRRSSSISNSRSLSMPASRSTTPVQRSFSDPSPVKELVTPIIMEEVWGRARSDRRTSSASCIIEMKWGSSVFLPAHRAGEKYRRRASEIGDALGRKGMAVADFISQDRGRAIFDRFSKLDRLLPGAVPSNVSYSAAGPSRLGAFEVHVVQGTWDPARCCPCKVGAGAVGSQHGGPASHLPGYGVICASCVARVTGSSAALDESRGGMSEQHTLMHSKLWTRRWPHMQQLLKDIACAVIPPPPPRGVDFQILPAPSSQFQPLSVIPLAALGQMPPRKAYPEDRAVTMQKKLKALDCPAQKGWRVQASGSDVCRCGGGSHTLKLDGGKDSLAVLMKQLEFDKEHFMKWCASNRGSWAGKEVNAFLQAYLQSDDPAMKEKMAQQKRELDQSIAKIDADHQSVKATHDALVAKKASLEQEMEETCARWKAAHEAGLAEANRAFVAHCVALVGTLGDGASGISCGSSVDDAVSAVKEVHALHQQRWRAYQDWAQLADAWSDVPEAFQFRPDLAGCDPKEAAALAGEVRAASEQAGVRISEALAKASRAPYEESLKASAAKWQAAVQEFEQAKRQASQ</sequence>
<proteinExistence type="predicted"/>
<protein>
    <recommendedName>
        <fullName evidence="5">Inositol-pentakisphosphate 2-kinase</fullName>
    </recommendedName>
</protein>
<feature type="coiled-coil region" evidence="1">
    <location>
        <begin position="405"/>
        <end position="453"/>
    </location>
</feature>
<keyword evidence="1" id="KW-0175">Coiled coil</keyword>
<evidence type="ECO:0000313" key="3">
    <source>
        <dbReference type="EMBL" id="CAK0909676.1"/>
    </source>
</evidence>
<comment type="caution">
    <text evidence="3">The sequence shown here is derived from an EMBL/GenBank/DDBJ whole genome shotgun (WGS) entry which is preliminary data.</text>
</comment>
<accession>A0ABN9YDX8</accession>
<evidence type="ECO:0000256" key="2">
    <source>
        <dbReference type="SAM" id="MobiDB-lite"/>
    </source>
</evidence>
<evidence type="ECO:0008006" key="5">
    <source>
        <dbReference type="Google" id="ProtNLM"/>
    </source>
</evidence>
<reference evidence="3" key="1">
    <citation type="submission" date="2023-10" db="EMBL/GenBank/DDBJ databases">
        <authorList>
            <person name="Chen Y."/>
            <person name="Shah S."/>
            <person name="Dougan E. K."/>
            <person name="Thang M."/>
            <person name="Chan C."/>
        </authorList>
    </citation>
    <scope>NUCLEOTIDE SEQUENCE [LARGE SCALE GENOMIC DNA]</scope>
</reference>
<dbReference type="Proteomes" id="UP001189429">
    <property type="component" value="Unassembled WGS sequence"/>
</dbReference>
<feature type="compositionally biased region" description="Low complexity" evidence="2">
    <location>
        <begin position="35"/>
        <end position="44"/>
    </location>
</feature>
<evidence type="ECO:0000313" key="4">
    <source>
        <dbReference type="Proteomes" id="UP001189429"/>
    </source>
</evidence>
<keyword evidence="4" id="KW-1185">Reference proteome</keyword>
<gene>
    <name evidence="3" type="ORF">PCOR1329_LOCUS84031</name>
</gene>
<name>A0ABN9YDX8_9DINO</name>
<organism evidence="3 4">
    <name type="scientific">Prorocentrum cordatum</name>
    <dbReference type="NCBI Taxonomy" id="2364126"/>
    <lineage>
        <taxon>Eukaryota</taxon>
        <taxon>Sar</taxon>
        <taxon>Alveolata</taxon>
        <taxon>Dinophyceae</taxon>
        <taxon>Prorocentrales</taxon>
        <taxon>Prorocentraceae</taxon>
        <taxon>Prorocentrum</taxon>
    </lineage>
</organism>
<evidence type="ECO:0000256" key="1">
    <source>
        <dbReference type="SAM" id="Coils"/>
    </source>
</evidence>